<evidence type="ECO:0000313" key="2">
    <source>
        <dbReference type="Proteomes" id="UP001210925"/>
    </source>
</evidence>
<protein>
    <recommendedName>
        <fullName evidence="3">Secreted protein</fullName>
    </recommendedName>
</protein>
<dbReference type="Pfam" id="PF14273">
    <property type="entry name" value="DUF4360"/>
    <property type="match status" value="1"/>
</dbReference>
<reference evidence="1" key="1">
    <citation type="submission" date="2020-05" db="EMBL/GenBank/DDBJ databases">
        <title>Phylogenomic resolution of chytrid fungi.</title>
        <authorList>
            <person name="Stajich J.E."/>
            <person name="Amses K."/>
            <person name="Simmons R."/>
            <person name="Seto K."/>
            <person name="Myers J."/>
            <person name="Bonds A."/>
            <person name="Quandt C.A."/>
            <person name="Barry K."/>
            <person name="Liu P."/>
            <person name="Grigoriev I."/>
            <person name="Longcore J.E."/>
            <person name="James T.Y."/>
        </authorList>
    </citation>
    <scope>NUCLEOTIDE SEQUENCE</scope>
    <source>
        <strain evidence="1">PLAUS21</strain>
    </source>
</reference>
<keyword evidence="2" id="KW-1185">Reference proteome</keyword>
<dbReference type="Proteomes" id="UP001210925">
    <property type="component" value="Unassembled WGS sequence"/>
</dbReference>
<dbReference type="AlphaFoldDB" id="A0AAD5UDK9"/>
<comment type="caution">
    <text evidence="1">The sequence shown here is derived from an EMBL/GenBank/DDBJ whole genome shotgun (WGS) entry which is preliminary data.</text>
</comment>
<dbReference type="EMBL" id="JADGKB010000154">
    <property type="protein sequence ID" value="KAJ3252109.1"/>
    <property type="molecule type" value="Genomic_DNA"/>
</dbReference>
<accession>A0AAD5UDK9</accession>
<name>A0AAD5UDK9_9FUNG</name>
<proteinExistence type="predicted"/>
<dbReference type="PANTHER" id="PTHR38847:SF1">
    <property type="entry name" value="PSEUDOURIDINE SYNTHASE RSUA_RLUA-LIKE DOMAIN-CONTAINING PROTEIN"/>
    <property type="match status" value="1"/>
</dbReference>
<organism evidence="1 2">
    <name type="scientific">Boothiomyces macroporosus</name>
    <dbReference type="NCBI Taxonomy" id="261099"/>
    <lineage>
        <taxon>Eukaryota</taxon>
        <taxon>Fungi</taxon>
        <taxon>Fungi incertae sedis</taxon>
        <taxon>Chytridiomycota</taxon>
        <taxon>Chytridiomycota incertae sedis</taxon>
        <taxon>Chytridiomycetes</taxon>
        <taxon>Rhizophydiales</taxon>
        <taxon>Terramycetaceae</taxon>
        <taxon>Boothiomyces</taxon>
    </lineage>
</organism>
<evidence type="ECO:0000313" key="1">
    <source>
        <dbReference type="EMBL" id="KAJ3252109.1"/>
    </source>
</evidence>
<dbReference type="PANTHER" id="PTHR38847">
    <property type="match status" value="1"/>
</dbReference>
<evidence type="ECO:0008006" key="3">
    <source>
        <dbReference type="Google" id="ProtNLM"/>
    </source>
</evidence>
<gene>
    <name evidence="1" type="ORF">HK103_001841</name>
</gene>
<dbReference type="InterPro" id="IPR025649">
    <property type="entry name" value="DUF4360"/>
</dbReference>
<sequence length="195" mass="21231">MALYLATLALYVSAQPSFANIKQIIYGGTGCPIGSASALITPDRSAFHVEFTELTALSGNNTVITDSRKNCQISVEFEYEKGWQFSLAAVGFTGSLHVQPNVTAVEKTSYYFQGESDTANFQTVFNGPTSGDFNIVDVVPLDQPVWSGCTNDVALEINTQVRFSNWSPSGPVSFITTSSETGFALQSYQFNWKKC</sequence>